<evidence type="ECO:0000256" key="1">
    <source>
        <dbReference type="SAM" id="MobiDB-lite"/>
    </source>
</evidence>
<dbReference type="Proteomes" id="UP001500755">
    <property type="component" value="Unassembled WGS sequence"/>
</dbReference>
<keyword evidence="3" id="KW-1185">Reference proteome</keyword>
<protein>
    <recommendedName>
        <fullName evidence="4">DUF5709 domain-containing protein</fullName>
    </recommendedName>
</protein>
<accession>A0ABP5EWV8</accession>
<feature type="region of interest" description="Disordered" evidence="1">
    <location>
        <begin position="63"/>
        <end position="167"/>
    </location>
</feature>
<feature type="compositionally biased region" description="Low complexity" evidence="1">
    <location>
        <begin position="68"/>
        <end position="78"/>
    </location>
</feature>
<name>A0ABP5EWV8_9MICO</name>
<evidence type="ECO:0000313" key="3">
    <source>
        <dbReference type="Proteomes" id="UP001500755"/>
    </source>
</evidence>
<comment type="caution">
    <text evidence="2">The sequence shown here is derived from an EMBL/GenBank/DDBJ whole genome shotgun (WGS) entry which is preliminary data.</text>
</comment>
<evidence type="ECO:0008006" key="4">
    <source>
        <dbReference type="Google" id="ProtNLM"/>
    </source>
</evidence>
<dbReference type="RefSeq" id="WP_344309208.1">
    <property type="nucleotide sequence ID" value="NZ_BAAANO010000018.1"/>
</dbReference>
<feature type="region of interest" description="Disordered" evidence="1">
    <location>
        <begin position="24"/>
        <end position="50"/>
    </location>
</feature>
<sequence>MTENTRFDEDAVDPRDAIAMGAASTPDDRVEEVGSEETVAPLDEALGEERFDDDVLHDEALVEEAEDAGAAVDAGIDDSGPLDDSAPLEENLYADAEEALPGDDDLTLAESGDADDPEPLDGRDGQPGVGSSDDPELLDVEDPLRDPQGLVDEVSYADTPGDEDDLS</sequence>
<organism evidence="2 3">
    <name type="scientific">Brevibacterium samyangense</name>
    <dbReference type="NCBI Taxonomy" id="366888"/>
    <lineage>
        <taxon>Bacteria</taxon>
        <taxon>Bacillati</taxon>
        <taxon>Actinomycetota</taxon>
        <taxon>Actinomycetes</taxon>
        <taxon>Micrococcales</taxon>
        <taxon>Brevibacteriaceae</taxon>
        <taxon>Brevibacterium</taxon>
    </lineage>
</organism>
<gene>
    <name evidence="2" type="ORF">GCM10009755_19530</name>
</gene>
<feature type="compositionally biased region" description="Acidic residues" evidence="1">
    <location>
        <begin position="95"/>
        <end position="119"/>
    </location>
</feature>
<reference evidence="3" key="1">
    <citation type="journal article" date="2019" name="Int. J. Syst. Evol. Microbiol.">
        <title>The Global Catalogue of Microorganisms (GCM) 10K type strain sequencing project: providing services to taxonomists for standard genome sequencing and annotation.</title>
        <authorList>
            <consortium name="The Broad Institute Genomics Platform"/>
            <consortium name="The Broad Institute Genome Sequencing Center for Infectious Disease"/>
            <person name="Wu L."/>
            <person name="Ma J."/>
        </authorList>
    </citation>
    <scope>NUCLEOTIDE SEQUENCE [LARGE SCALE GENOMIC DNA]</scope>
    <source>
        <strain evidence="3">JCM 14546</strain>
    </source>
</reference>
<evidence type="ECO:0000313" key="2">
    <source>
        <dbReference type="EMBL" id="GAA2009055.1"/>
    </source>
</evidence>
<dbReference type="EMBL" id="BAAANO010000018">
    <property type="protein sequence ID" value="GAA2009055.1"/>
    <property type="molecule type" value="Genomic_DNA"/>
</dbReference>
<proteinExistence type="predicted"/>